<evidence type="ECO:0000313" key="1">
    <source>
        <dbReference type="EMBL" id="KJA15583.1"/>
    </source>
</evidence>
<accession>A0A0D2LXG7</accession>
<dbReference type="OMA" id="IGRTHND"/>
<evidence type="ECO:0008006" key="3">
    <source>
        <dbReference type="Google" id="ProtNLM"/>
    </source>
</evidence>
<reference evidence="2" key="1">
    <citation type="submission" date="2014-04" db="EMBL/GenBank/DDBJ databases">
        <title>Evolutionary Origins and Diversification of the Mycorrhizal Mutualists.</title>
        <authorList>
            <consortium name="DOE Joint Genome Institute"/>
            <consortium name="Mycorrhizal Genomics Consortium"/>
            <person name="Kohler A."/>
            <person name="Kuo A."/>
            <person name="Nagy L.G."/>
            <person name="Floudas D."/>
            <person name="Copeland A."/>
            <person name="Barry K.W."/>
            <person name="Cichocki N."/>
            <person name="Veneault-Fourrey C."/>
            <person name="LaButti K."/>
            <person name="Lindquist E.A."/>
            <person name="Lipzen A."/>
            <person name="Lundell T."/>
            <person name="Morin E."/>
            <person name="Murat C."/>
            <person name="Riley R."/>
            <person name="Ohm R."/>
            <person name="Sun H."/>
            <person name="Tunlid A."/>
            <person name="Henrissat B."/>
            <person name="Grigoriev I.V."/>
            <person name="Hibbett D.S."/>
            <person name="Martin F."/>
        </authorList>
    </citation>
    <scope>NUCLEOTIDE SEQUENCE [LARGE SCALE GENOMIC DNA]</scope>
    <source>
        <strain evidence="2">FD-334 SS-4</strain>
    </source>
</reference>
<evidence type="ECO:0000313" key="2">
    <source>
        <dbReference type="Proteomes" id="UP000054270"/>
    </source>
</evidence>
<gene>
    <name evidence="1" type="ORF">HYPSUDRAFT_48204</name>
</gene>
<name>A0A0D2LXG7_HYPSF</name>
<protein>
    <recommendedName>
        <fullName evidence="3">F-box domain-containing protein</fullName>
    </recommendedName>
</protein>
<keyword evidence="2" id="KW-1185">Reference proteome</keyword>
<dbReference type="Proteomes" id="UP000054270">
    <property type="component" value="Unassembled WGS sequence"/>
</dbReference>
<organism evidence="1 2">
    <name type="scientific">Hypholoma sublateritium (strain FD-334 SS-4)</name>
    <dbReference type="NCBI Taxonomy" id="945553"/>
    <lineage>
        <taxon>Eukaryota</taxon>
        <taxon>Fungi</taxon>
        <taxon>Dikarya</taxon>
        <taxon>Basidiomycota</taxon>
        <taxon>Agaricomycotina</taxon>
        <taxon>Agaricomycetes</taxon>
        <taxon>Agaricomycetidae</taxon>
        <taxon>Agaricales</taxon>
        <taxon>Agaricineae</taxon>
        <taxon>Strophariaceae</taxon>
        <taxon>Hypholoma</taxon>
    </lineage>
</organism>
<dbReference type="AlphaFoldDB" id="A0A0D2LXG7"/>
<sequence>MSDNSVSHLESTLALPLEIINQVFILACLDQSAISPLLVVCKTVHSWLLPILYHSITFTRSAQLSKFLSSHDIPGDPMEARFALIQNIYIGRTHNDWGDLLHGSTDWPITVVSRILWLSTALTHLTLVGLDQNKWHLLEHAVPASLECLSLGPVHGPFRPQTLARRPRLRVFTSAATYMRDDEVRDTVCWPAMRVVRRLYEHVGITARYAAEQVGCVARTATLQRLEIVVYGGAREAVTEAAANLRKKVEAITQDKRVVVSEDARETFVHIFCDEWKECRLVFVAAQLI</sequence>
<dbReference type="EMBL" id="KN817640">
    <property type="protein sequence ID" value="KJA15583.1"/>
    <property type="molecule type" value="Genomic_DNA"/>
</dbReference>
<dbReference type="OrthoDB" id="2998779at2759"/>
<proteinExistence type="predicted"/>